<organism evidence="5 6">
    <name type="scientific">Muricoccus nepalensis</name>
    <dbReference type="NCBI Taxonomy" id="1854500"/>
    <lineage>
        <taxon>Bacteria</taxon>
        <taxon>Pseudomonadati</taxon>
        <taxon>Pseudomonadota</taxon>
        <taxon>Alphaproteobacteria</taxon>
        <taxon>Acetobacterales</taxon>
        <taxon>Roseomonadaceae</taxon>
        <taxon>Muricoccus</taxon>
    </lineage>
</organism>
<keyword evidence="3" id="KW-0479">Metal-binding</keyword>
<comment type="caution">
    <text evidence="5">The sequence shown here is derived from an EMBL/GenBank/DDBJ whole genome shotgun (WGS) entry which is preliminary data.</text>
</comment>
<feature type="binding site" evidence="3">
    <location>
        <position position="167"/>
    </location>
    <ligand>
        <name>Cu cation</name>
        <dbReference type="ChEBI" id="CHEBI:23378"/>
    </ligand>
</feature>
<protein>
    <submittedName>
        <fullName evidence="5">SCO family protein</fullName>
    </submittedName>
</protein>
<dbReference type="InterPro" id="IPR003782">
    <property type="entry name" value="SCO1/SenC"/>
</dbReference>
<dbReference type="OrthoDB" id="9790194at2"/>
<evidence type="ECO:0000313" key="5">
    <source>
        <dbReference type="EMBL" id="TPG57401.1"/>
    </source>
</evidence>
<keyword evidence="2 3" id="KW-0186">Copper</keyword>
<evidence type="ECO:0000256" key="2">
    <source>
        <dbReference type="ARBA" id="ARBA00023008"/>
    </source>
</evidence>
<feature type="binding site" evidence="3">
    <location>
        <position position="83"/>
    </location>
    <ligand>
        <name>Cu cation</name>
        <dbReference type="ChEBI" id="CHEBI:23378"/>
    </ligand>
</feature>
<evidence type="ECO:0000313" key="6">
    <source>
        <dbReference type="Proteomes" id="UP000317078"/>
    </source>
</evidence>
<proteinExistence type="inferred from homology"/>
<comment type="similarity">
    <text evidence="1">Belongs to the SCO1/2 family.</text>
</comment>
<dbReference type="CDD" id="cd02968">
    <property type="entry name" value="SCO"/>
    <property type="match status" value="1"/>
</dbReference>
<dbReference type="EMBL" id="RCZP01000008">
    <property type="protein sequence ID" value="TPG57401.1"/>
    <property type="molecule type" value="Genomic_DNA"/>
</dbReference>
<keyword evidence="4" id="KW-1015">Disulfide bond</keyword>
<gene>
    <name evidence="5" type="ORF">EAH89_10710</name>
</gene>
<dbReference type="GO" id="GO:0046872">
    <property type="term" value="F:metal ion binding"/>
    <property type="evidence" value="ECO:0007669"/>
    <property type="project" value="UniProtKB-KW"/>
</dbReference>
<evidence type="ECO:0000256" key="4">
    <source>
        <dbReference type="PIRSR" id="PIRSR603782-2"/>
    </source>
</evidence>
<dbReference type="AlphaFoldDB" id="A0A502G734"/>
<evidence type="ECO:0000256" key="3">
    <source>
        <dbReference type="PIRSR" id="PIRSR603782-1"/>
    </source>
</evidence>
<accession>A0A502G734</accession>
<name>A0A502G734_9PROT</name>
<keyword evidence="6" id="KW-1185">Reference proteome</keyword>
<dbReference type="Pfam" id="PF02630">
    <property type="entry name" value="SCO1-SenC"/>
    <property type="match status" value="1"/>
</dbReference>
<feature type="disulfide bond" description="Redox-active" evidence="4">
    <location>
        <begin position="79"/>
        <end position="83"/>
    </location>
</feature>
<dbReference type="Gene3D" id="3.40.30.10">
    <property type="entry name" value="Glutaredoxin"/>
    <property type="match status" value="1"/>
</dbReference>
<dbReference type="RefSeq" id="WP_140882805.1">
    <property type="nucleotide sequence ID" value="NZ_RCZP01000008.1"/>
</dbReference>
<reference evidence="5 6" key="1">
    <citation type="journal article" date="2019" name="Environ. Microbiol.">
        <title>Species interactions and distinct microbial communities in high Arctic permafrost affected cryosols are associated with the CH4 and CO2 gas fluxes.</title>
        <authorList>
            <person name="Altshuler I."/>
            <person name="Hamel J."/>
            <person name="Turney S."/>
            <person name="Magnuson E."/>
            <person name="Levesque R."/>
            <person name="Greer C."/>
            <person name="Whyte L.G."/>
        </authorList>
    </citation>
    <scope>NUCLEOTIDE SEQUENCE [LARGE SCALE GENOMIC DNA]</scope>
    <source>
        <strain evidence="5 6">S9.3B</strain>
    </source>
</reference>
<dbReference type="PANTHER" id="PTHR12151">
    <property type="entry name" value="ELECTRON TRANSPORT PROTIN SCO1/SENC FAMILY MEMBER"/>
    <property type="match status" value="1"/>
</dbReference>
<dbReference type="PANTHER" id="PTHR12151:SF25">
    <property type="entry name" value="LINALOOL DEHYDRATASE_ISOMERASE DOMAIN-CONTAINING PROTEIN"/>
    <property type="match status" value="1"/>
</dbReference>
<evidence type="ECO:0000256" key="1">
    <source>
        <dbReference type="ARBA" id="ARBA00010996"/>
    </source>
</evidence>
<sequence>MQKLTLIRRAAWAAVAVLGFLIVGTATGWLVTDGPLRRREVQLPAIGGPFALTDHRGRAVTERDFLGKPTAVFFGFTSCPDVCPTTLARMGEHIDALGPDADRINWLLISVDHERDTPRSMAEYMTLFDQRIVGLSGTERQVTRAAQSFQVQYRRVPLQGGGYTMDHSASVFLLDAMGRFAGTLDYEERQEVALEKLRLLVSRAGRSG</sequence>
<dbReference type="FunFam" id="3.40.30.10:FF:000013">
    <property type="entry name" value="Blast:Protein SCO1 homolog, mitochondrial"/>
    <property type="match status" value="1"/>
</dbReference>
<dbReference type="Proteomes" id="UP000317078">
    <property type="component" value="Unassembled WGS sequence"/>
</dbReference>
<feature type="binding site" evidence="3">
    <location>
        <position position="79"/>
    </location>
    <ligand>
        <name>Cu cation</name>
        <dbReference type="ChEBI" id="CHEBI:23378"/>
    </ligand>
</feature>
<dbReference type="InterPro" id="IPR036249">
    <property type="entry name" value="Thioredoxin-like_sf"/>
</dbReference>
<dbReference type="SUPFAM" id="SSF52833">
    <property type="entry name" value="Thioredoxin-like"/>
    <property type="match status" value="1"/>
</dbReference>